<reference evidence="6 7" key="1">
    <citation type="submission" date="2020-04" db="EMBL/GenBank/DDBJ databases">
        <title>Chromosome-level genome assembly of a cyprinid fish Onychostoma macrolepis by integration of Nanopore Sequencing, Bionano and Hi-C technology.</title>
        <authorList>
            <person name="Wang D."/>
        </authorList>
    </citation>
    <scope>NUCLEOTIDE SEQUENCE [LARGE SCALE GENOMIC DNA]</scope>
    <source>
        <strain evidence="6">SWU-2019</strain>
        <tissue evidence="6">Muscle</tissue>
    </source>
</reference>
<name>A0A7J6DHI0_9TELE</name>
<dbReference type="EMBL" id="JAAMOB010000001">
    <property type="protein sequence ID" value="KAF4118551.1"/>
    <property type="molecule type" value="Genomic_DNA"/>
</dbReference>
<evidence type="ECO:0000313" key="6">
    <source>
        <dbReference type="EMBL" id="KAF4118551.1"/>
    </source>
</evidence>
<evidence type="ECO:0000256" key="3">
    <source>
        <dbReference type="ARBA" id="ARBA00023180"/>
    </source>
</evidence>
<keyword evidence="1" id="KW-0430">Lectin</keyword>
<dbReference type="Gene3D" id="3.10.100.10">
    <property type="entry name" value="Mannose-Binding Protein A, subunit A"/>
    <property type="match status" value="1"/>
</dbReference>
<gene>
    <name evidence="6" type="ORF">G5714_000602</name>
</gene>
<feature type="transmembrane region" description="Helical" evidence="4">
    <location>
        <begin position="38"/>
        <end position="59"/>
    </location>
</feature>
<keyword evidence="4" id="KW-0812">Transmembrane</keyword>
<keyword evidence="2" id="KW-1015">Disulfide bond</keyword>
<dbReference type="InterPro" id="IPR016187">
    <property type="entry name" value="CTDL_fold"/>
</dbReference>
<dbReference type="PANTHER" id="PTHR46490">
    <property type="entry name" value="C-TYPE LECTIN DOMAIN FAMILY 12 MEMBER A-RELATED"/>
    <property type="match status" value="1"/>
</dbReference>
<comment type="caution">
    <text evidence="6">The sequence shown here is derived from an EMBL/GenBank/DDBJ whole genome shotgun (WGS) entry which is preliminary data.</text>
</comment>
<evidence type="ECO:0000256" key="1">
    <source>
        <dbReference type="ARBA" id="ARBA00022734"/>
    </source>
</evidence>
<dbReference type="PANTHER" id="PTHR46490:SF6">
    <property type="entry name" value="ASIALOGLYCOPROTEIN RECEPTOR 1-LIKE-RELATED"/>
    <property type="match status" value="1"/>
</dbReference>
<protein>
    <recommendedName>
        <fullName evidence="5">C-type lectin domain-containing protein</fullName>
    </recommendedName>
</protein>
<evidence type="ECO:0000256" key="4">
    <source>
        <dbReference type="SAM" id="Phobius"/>
    </source>
</evidence>
<evidence type="ECO:0000313" key="7">
    <source>
        <dbReference type="Proteomes" id="UP000579812"/>
    </source>
</evidence>
<dbReference type="InterPro" id="IPR001304">
    <property type="entry name" value="C-type_lectin-like"/>
</dbReference>
<dbReference type="InterPro" id="IPR052309">
    <property type="entry name" value="C-type_Lectin_Domain_Fam1"/>
</dbReference>
<dbReference type="Pfam" id="PF00059">
    <property type="entry name" value="Lectin_C"/>
    <property type="match status" value="1"/>
</dbReference>
<keyword evidence="7" id="KW-1185">Reference proteome</keyword>
<keyword evidence="3" id="KW-0325">Glycoprotein</keyword>
<dbReference type="SUPFAM" id="SSF56436">
    <property type="entry name" value="C-type lectin-like"/>
    <property type="match status" value="1"/>
</dbReference>
<sequence length="196" mass="22323">MDRANTVDCSSTSVATYNQEFTARTEPQETGSSKFCKVVVVCLALLFGILLAGLIALAFKYSTDTVQFKTDYDQCMDDQDYLNRRYYNLTTERDQLQASEKIQMKKVQTLEKLLLVGCMTGRSNFSSHLYCVSATMLSWNESRHSCAEKGAYLVIINSPEEQEFISNFQINIWIGLSLNVTEGVWKWVDNTEVIKE</sequence>
<accession>A0A7J6DHI0</accession>
<dbReference type="PROSITE" id="PS50041">
    <property type="entry name" value="C_TYPE_LECTIN_2"/>
    <property type="match status" value="1"/>
</dbReference>
<keyword evidence="4" id="KW-1133">Transmembrane helix</keyword>
<evidence type="ECO:0000256" key="2">
    <source>
        <dbReference type="ARBA" id="ARBA00023157"/>
    </source>
</evidence>
<proteinExistence type="predicted"/>
<organism evidence="6 7">
    <name type="scientific">Onychostoma macrolepis</name>
    <dbReference type="NCBI Taxonomy" id="369639"/>
    <lineage>
        <taxon>Eukaryota</taxon>
        <taxon>Metazoa</taxon>
        <taxon>Chordata</taxon>
        <taxon>Craniata</taxon>
        <taxon>Vertebrata</taxon>
        <taxon>Euteleostomi</taxon>
        <taxon>Actinopterygii</taxon>
        <taxon>Neopterygii</taxon>
        <taxon>Teleostei</taxon>
        <taxon>Ostariophysi</taxon>
        <taxon>Cypriniformes</taxon>
        <taxon>Cyprinidae</taxon>
        <taxon>Acrossocheilinae</taxon>
        <taxon>Onychostoma</taxon>
    </lineage>
</organism>
<dbReference type="AlphaFoldDB" id="A0A7J6DHI0"/>
<evidence type="ECO:0000259" key="5">
    <source>
        <dbReference type="PROSITE" id="PS50041"/>
    </source>
</evidence>
<dbReference type="GO" id="GO:0030246">
    <property type="term" value="F:carbohydrate binding"/>
    <property type="evidence" value="ECO:0007669"/>
    <property type="project" value="UniProtKB-KW"/>
</dbReference>
<dbReference type="Proteomes" id="UP000579812">
    <property type="component" value="Unassembled WGS sequence"/>
</dbReference>
<keyword evidence="4" id="KW-0472">Membrane</keyword>
<feature type="domain" description="C-type lectin" evidence="5">
    <location>
        <begin position="125"/>
        <end position="196"/>
    </location>
</feature>
<dbReference type="InterPro" id="IPR016186">
    <property type="entry name" value="C-type_lectin-like/link_sf"/>
</dbReference>